<dbReference type="Pfam" id="PF07690">
    <property type="entry name" value="MFS_1"/>
    <property type="match status" value="1"/>
</dbReference>
<feature type="transmembrane region" description="Helical" evidence="9">
    <location>
        <begin position="217"/>
        <end position="247"/>
    </location>
</feature>
<feature type="transmembrane region" description="Helical" evidence="9">
    <location>
        <begin position="12"/>
        <end position="40"/>
    </location>
</feature>
<dbReference type="InterPro" id="IPR020846">
    <property type="entry name" value="MFS_dom"/>
</dbReference>
<feature type="transmembrane region" description="Helical" evidence="9">
    <location>
        <begin position="79"/>
        <end position="98"/>
    </location>
</feature>
<feature type="transmembrane region" description="Helical" evidence="9">
    <location>
        <begin position="144"/>
        <end position="167"/>
    </location>
</feature>
<comment type="caution">
    <text evidence="11">The sequence shown here is derived from an EMBL/GenBank/DDBJ whole genome shotgun (WGS) entry which is preliminary data.</text>
</comment>
<dbReference type="RefSeq" id="WP_256764177.1">
    <property type="nucleotide sequence ID" value="NZ_JANIGO010000002.1"/>
</dbReference>
<dbReference type="EMBL" id="JANIGO010000002">
    <property type="protein sequence ID" value="MCQ8896407.1"/>
    <property type="molecule type" value="Genomic_DNA"/>
</dbReference>
<keyword evidence="3" id="KW-1003">Cell membrane</keyword>
<feature type="domain" description="Major facilitator superfamily (MFS) profile" evidence="10">
    <location>
        <begin position="11"/>
        <end position="400"/>
    </location>
</feature>
<evidence type="ECO:0000259" key="10">
    <source>
        <dbReference type="PROSITE" id="PS50850"/>
    </source>
</evidence>
<organism evidence="11 12">
    <name type="scientific">Limnobacter humi</name>
    <dbReference type="NCBI Taxonomy" id="1778671"/>
    <lineage>
        <taxon>Bacteria</taxon>
        <taxon>Pseudomonadati</taxon>
        <taxon>Pseudomonadota</taxon>
        <taxon>Betaproteobacteria</taxon>
        <taxon>Burkholderiales</taxon>
        <taxon>Burkholderiaceae</taxon>
        <taxon>Limnobacter</taxon>
    </lineage>
</organism>
<feature type="transmembrane region" description="Helical" evidence="9">
    <location>
        <begin position="104"/>
        <end position="123"/>
    </location>
</feature>
<sequence length="414" mass="42900">MTVSHRSPLADWPFLALMAFRIGITLSYQIVTVAVGWHVFSLTNNVLSLGWVGLAEVVPYFATALLAGHYVDTYSRQKLTLLAAVIHTLLAAGIALFTHTPHSWTVAFLYGAVGVGGLSRAFVRPLYQALMASVLPRELYARGSAVSATAFQACLVLGPAASGLVIAGLGVTAAYGLAAALAALSLLACCFMKTVYDLPQATPAPVLSSIREGLKFVFGHNIILAALSLDMFAVLFGGAVSILPAFIAEVLQGDPTMLGLLRAAPAIGSTVVGVALARFTVDRNAGAILLWCVAGFGVCIIGFGLSTSVHMAFACLLLSGAFDGVSVVVRSTILQLSTPDDMRGRVSAINGIFIGSSNELGAFESGMAASALGLVPSIVAGGVVTLLVVLVTDRKAPGLRRLNMGDLVGTHVRS</sequence>
<evidence type="ECO:0000256" key="4">
    <source>
        <dbReference type="ARBA" id="ARBA00022692"/>
    </source>
</evidence>
<evidence type="ECO:0000313" key="12">
    <source>
        <dbReference type="Proteomes" id="UP001204142"/>
    </source>
</evidence>
<feature type="transmembrane region" description="Helical" evidence="9">
    <location>
        <begin position="288"/>
        <end position="305"/>
    </location>
</feature>
<evidence type="ECO:0000256" key="6">
    <source>
        <dbReference type="ARBA" id="ARBA00023136"/>
    </source>
</evidence>
<dbReference type="InterPro" id="IPR011701">
    <property type="entry name" value="MFS"/>
</dbReference>
<feature type="transmembrane region" description="Helical" evidence="9">
    <location>
        <begin position="369"/>
        <end position="391"/>
    </location>
</feature>
<dbReference type="PANTHER" id="PTHR23513">
    <property type="entry name" value="INTEGRAL MEMBRANE EFFLUX PROTEIN-RELATED"/>
    <property type="match status" value="1"/>
</dbReference>
<feature type="transmembrane region" description="Helical" evidence="9">
    <location>
        <begin position="173"/>
        <end position="196"/>
    </location>
</feature>
<evidence type="ECO:0000256" key="5">
    <source>
        <dbReference type="ARBA" id="ARBA00022989"/>
    </source>
</evidence>
<dbReference type="PROSITE" id="PS50850">
    <property type="entry name" value="MFS"/>
    <property type="match status" value="1"/>
</dbReference>
<dbReference type="Proteomes" id="UP001204142">
    <property type="component" value="Unassembled WGS sequence"/>
</dbReference>
<accession>A0ABT1WI64</accession>
<evidence type="ECO:0000256" key="9">
    <source>
        <dbReference type="SAM" id="Phobius"/>
    </source>
</evidence>
<evidence type="ECO:0000313" key="11">
    <source>
        <dbReference type="EMBL" id="MCQ8896407.1"/>
    </source>
</evidence>
<keyword evidence="2" id="KW-0813">Transport</keyword>
<dbReference type="Gene3D" id="1.20.1250.20">
    <property type="entry name" value="MFS general substrate transporter like domains"/>
    <property type="match status" value="1"/>
</dbReference>
<dbReference type="SUPFAM" id="SSF103473">
    <property type="entry name" value="MFS general substrate transporter"/>
    <property type="match status" value="1"/>
</dbReference>
<comment type="similarity">
    <text evidence="7">Belongs to the major facilitator superfamily. Drug:H(+) antiporter-3 (DHA3) (TC 2.A.1.21) family.</text>
</comment>
<keyword evidence="12" id="KW-1185">Reference proteome</keyword>
<comment type="subcellular location">
    <subcellularLocation>
        <location evidence="1">Cell membrane</location>
        <topology evidence="1">Multi-pass membrane protein</topology>
    </subcellularLocation>
</comment>
<gene>
    <name evidence="11" type="ORF">NQT62_08185</name>
</gene>
<feature type="transmembrane region" description="Helical" evidence="9">
    <location>
        <begin position="46"/>
        <end position="67"/>
    </location>
</feature>
<evidence type="ECO:0000256" key="8">
    <source>
        <dbReference type="ARBA" id="ARBA00040914"/>
    </source>
</evidence>
<keyword evidence="4 9" id="KW-0812">Transmembrane</keyword>
<proteinExistence type="inferred from homology"/>
<feature type="transmembrane region" description="Helical" evidence="9">
    <location>
        <begin position="259"/>
        <end position="281"/>
    </location>
</feature>
<reference evidence="11 12" key="1">
    <citation type="submission" date="2022-07" db="EMBL/GenBank/DDBJ databases">
        <authorList>
            <person name="Xamxidin M."/>
            <person name="Wu M."/>
        </authorList>
    </citation>
    <scope>NUCLEOTIDE SEQUENCE [LARGE SCALE GENOMIC DNA]</scope>
    <source>
        <strain evidence="11 12">NBRC 111650</strain>
    </source>
</reference>
<keyword evidence="5 9" id="KW-1133">Transmembrane helix</keyword>
<protein>
    <recommendedName>
        <fullName evidence="8">Multidrug efflux pump Tap</fullName>
    </recommendedName>
</protein>
<evidence type="ECO:0000256" key="7">
    <source>
        <dbReference type="ARBA" id="ARBA00038075"/>
    </source>
</evidence>
<evidence type="ECO:0000256" key="2">
    <source>
        <dbReference type="ARBA" id="ARBA00022448"/>
    </source>
</evidence>
<dbReference type="PANTHER" id="PTHR23513:SF9">
    <property type="entry name" value="ENTEROBACTIN EXPORTER ENTS"/>
    <property type="match status" value="1"/>
</dbReference>
<dbReference type="CDD" id="cd06173">
    <property type="entry name" value="MFS_MefA_like"/>
    <property type="match status" value="1"/>
</dbReference>
<keyword evidence="6 9" id="KW-0472">Membrane</keyword>
<evidence type="ECO:0000256" key="1">
    <source>
        <dbReference type="ARBA" id="ARBA00004651"/>
    </source>
</evidence>
<evidence type="ECO:0000256" key="3">
    <source>
        <dbReference type="ARBA" id="ARBA00022475"/>
    </source>
</evidence>
<name>A0ABT1WI64_9BURK</name>
<dbReference type="InterPro" id="IPR036259">
    <property type="entry name" value="MFS_trans_sf"/>
</dbReference>